<evidence type="ECO:0000313" key="8">
    <source>
        <dbReference type="Proteomes" id="UP000050360"/>
    </source>
</evidence>
<comment type="similarity">
    <text evidence="1">Belongs to the HerA family.</text>
</comment>
<dbReference type="EMBL" id="LKCM01000128">
    <property type="protein sequence ID" value="KPQ43757.1"/>
    <property type="molecule type" value="Genomic_DNA"/>
</dbReference>
<accession>A0A0P8E0P7</accession>
<name>A0A0P8E0P7_9EURY</name>
<comment type="caution">
    <text evidence="7">The sequence shown here is derived from an EMBL/GenBank/DDBJ whole genome shotgun (WGS) entry which is preliminary data.</text>
</comment>
<feature type="domain" description="Helicase HerA central" evidence="6">
    <location>
        <begin position="515"/>
        <end position="671"/>
    </location>
</feature>
<evidence type="ECO:0000256" key="3">
    <source>
        <dbReference type="ARBA" id="ARBA00048954"/>
    </source>
</evidence>
<evidence type="ECO:0000256" key="5">
    <source>
        <dbReference type="SAM" id="MobiDB-lite"/>
    </source>
</evidence>
<dbReference type="InterPro" id="IPR002789">
    <property type="entry name" value="HerA_central"/>
</dbReference>
<organism evidence="7 8">
    <name type="scientific">Candidatus Methanoperedens nitratireducens</name>
    <dbReference type="NCBI Taxonomy" id="1392998"/>
    <lineage>
        <taxon>Archaea</taxon>
        <taxon>Methanobacteriati</taxon>
        <taxon>Methanobacteriota</taxon>
        <taxon>Stenosarchaea group</taxon>
        <taxon>Methanomicrobia</taxon>
        <taxon>Methanosarcinales</taxon>
        <taxon>ANME-2 cluster</taxon>
        <taxon>Candidatus Methanoperedentaceae</taxon>
        <taxon>Candidatus Methanoperedens</taxon>
    </lineage>
</organism>
<dbReference type="PANTHER" id="PTHR42957">
    <property type="entry name" value="HELICASE MJ1565-RELATED"/>
    <property type="match status" value="1"/>
</dbReference>
<evidence type="ECO:0000256" key="1">
    <source>
        <dbReference type="ARBA" id="ARBA00007816"/>
    </source>
</evidence>
<dbReference type="Proteomes" id="UP000050360">
    <property type="component" value="Unassembled WGS sequence"/>
</dbReference>
<proteinExistence type="inferred from homology"/>
<dbReference type="Pfam" id="PF01935">
    <property type="entry name" value="DUF87"/>
    <property type="match status" value="1"/>
</dbReference>
<gene>
    <name evidence="7" type="ORF">MPEBLZ_01631</name>
</gene>
<dbReference type="InterPro" id="IPR008571">
    <property type="entry name" value="HerA-like"/>
</dbReference>
<dbReference type="InterPro" id="IPR027417">
    <property type="entry name" value="P-loop_NTPase"/>
</dbReference>
<sequence>MTQPPEIKRFKVDASGPEVIYSNNKDAFVLIKFVNSCSMQTIDKLDAFIDGYRALPDSGIFSALYNPLFPEADTIEEKAGPEASVSGFISYVLSPEINTIFMGTMVKPMLCDVKNPKQMERIVEHLWTDVKKQEQSILDLRNKKRRLYASFTSRLGGLQLSTSMKYNPENGIDDFEFIKRKQNIMLGPFFEQTTKIYKKNRYAYHELDNNGKKNVRAYGFVNIGNLMGKIGRGAGNIIKGSPIEVLILKKETTDIVKSRTDFERMYRDARLSTVLKGLAGTRIPCSLNVIWEPVILKDFKERLHRDDKYTQMKSRDKEITESDHLQIGPKYSGISRTTASLLQKHEFDGQLWRSQYLWRGLQRGIFYANIILETAGEGSNLEEAIRQLETNLHTAIGIMRASFDTISAEIVDPEEAMKTLLLLTTNNFEKEDDGLVPDIVVNNEILSIFGHLPDFPLPADVDIVKFPDVQGRLTKRNLGQEKNNRIYFAQAIQDFKRVAPVALDAMYDPRVIGVISGKIGSGKTATMMQILKGTMNGDENGPFSDILVLDRHGEYHKLCSMTDVEIFVVPLWSPEVVFQVNILEPAEGRIIEDAIEDAAALFKQAITQIGSIMQSVCRESLRDLYKKHGWTLHERYKRADTRSIPASQELLDHLKSGRFWEERKREGFKAESSQRYREAASSTIARLEKILAGHGGKILCPENGRSTAPPSIMFNKNIIIQFMYGNNNPLVDDAKNFISLMFIQHLWNYRLVHAIRFSDDRFDRKKHYGKNPQELNAIIIESMQTHMAESCIKTGVVAHKDDFIVQIDGNTVTGKGTIEYKEESLPDLGEGFTISSISIESGKSSNFDPFDVSPQKIELLEITCALSIEQVLKQPRKIHTLVIEEAHNVAYERYDETDNTPSLVEQILSEIRKFGEGIWIVDQLPEMLEERVLKLANNLIVHKTDEDHAVAKMAAQLGILEEPPMYEFLRILSPGMALLKLNSSQATYPIEVCYPEMERSELSERELIESGNRLKEICIEEEKTSSRIILDAVPDVKQVFDSEDMKKRGFKHILSFGTGAEPGISNQKLAILSIMAYNECYAEPLSKDKLLEQYREIWKRDIDETHINEIMEMGLLIRYETMTENDNIRMLYVLTDRGKQFIASSVHLFEVPLYHLYKQNSYKENGSGKEKEKDPEETENIFSDLISPAVSKNNRELTLTNRPPFAFIVSGIQTVGVLSKQESIGMAVDMLRKKSIDEVIMINEKNPDLKDLRIPGFKVLSKKELVDMIEKGYETTPVPSIFPSEREGDTRLPGGGVKYG</sequence>
<dbReference type="Gene3D" id="3.40.50.300">
    <property type="entry name" value="P-loop containing nucleotide triphosphate hydrolases"/>
    <property type="match status" value="1"/>
</dbReference>
<dbReference type="GO" id="GO:0043138">
    <property type="term" value="F:3'-5' DNA helicase activity"/>
    <property type="evidence" value="ECO:0007669"/>
    <property type="project" value="UniProtKB-EC"/>
</dbReference>
<comment type="catalytic activity">
    <reaction evidence="3">
        <text>ATP + H2O = ADP + phosphate + H(+)</text>
        <dbReference type="Rhea" id="RHEA:13065"/>
        <dbReference type="ChEBI" id="CHEBI:15377"/>
        <dbReference type="ChEBI" id="CHEBI:15378"/>
        <dbReference type="ChEBI" id="CHEBI:30616"/>
        <dbReference type="ChEBI" id="CHEBI:43474"/>
        <dbReference type="ChEBI" id="CHEBI:456216"/>
        <dbReference type="EC" id="5.6.2.3"/>
    </reaction>
</comment>
<evidence type="ECO:0000259" key="6">
    <source>
        <dbReference type="Pfam" id="PF01935"/>
    </source>
</evidence>
<evidence type="ECO:0000313" key="7">
    <source>
        <dbReference type="EMBL" id="KPQ43757.1"/>
    </source>
</evidence>
<evidence type="ECO:0000256" key="4">
    <source>
        <dbReference type="ARBA" id="ARBA00048988"/>
    </source>
</evidence>
<protein>
    <submittedName>
        <fullName evidence="7">AAA-like domain protein</fullName>
    </submittedName>
</protein>
<evidence type="ECO:0000256" key="2">
    <source>
        <dbReference type="ARBA" id="ARBA00034617"/>
    </source>
</evidence>
<dbReference type="SUPFAM" id="SSF52540">
    <property type="entry name" value="P-loop containing nucleoside triphosphate hydrolases"/>
    <property type="match status" value="1"/>
</dbReference>
<dbReference type="GO" id="GO:0043139">
    <property type="term" value="F:5'-3' DNA helicase activity"/>
    <property type="evidence" value="ECO:0007669"/>
    <property type="project" value="UniProtKB-EC"/>
</dbReference>
<dbReference type="PANTHER" id="PTHR42957:SF1">
    <property type="entry name" value="HELICASE MJ1565-RELATED"/>
    <property type="match status" value="1"/>
</dbReference>
<reference evidence="7 8" key="1">
    <citation type="submission" date="2015-09" db="EMBL/GenBank/DDBJ databases">
        <title>A metagenomics-based metabolic model of nitrate-dependent anaerobic oxidation of methane by Methanoperedens-like archaea.</title>
        <authorList>
            <person name="Arshad A."/>
            <person name="Speth D.R."/>
            <person name="De Graaf R.M."/>
            <person name="Op Den Camp H.J."/>
            <person name="Jetten M.S."/>
            <person name="Welte C.U."/>
        </authorList>
    </citation>
    <scope>NUCLEOTIDE SEQUENCE [LARGE SCALE GENOMIC DNA]</scope>
</reference>
<comment type="catalytic activity">
    <reaction evidence="4">
        <text>ATP + H2O = ADP + phosphate + H(+)</text>
        <dbReference type="Rhea" id="RHEA:13065"/>
        <dbReference type="ChEBI" id="CHEBI:15377"/>
        <dbReference type="ChEBI" id="CHEBI:15378"/>
        <dbReference type="ChEBI" id="CHEBI:30616"/>
        <dbReference type="ChEBI" id="CHEBI:43474"/>
        <dbReference type="ChEBI" id="CHEBI:456216"/>
        <dbReference type="EC" id="5.6.2.4"/>
    </reaction>
</comment>
<comment type="catalytic activity">
    <reaction evidence="2">
        <text>Couples ATP hydrolysis with the unwinding of duplex DNA by translocating in the 3'-5' direction.</text>
        <dbReference type="EC" id="5.6.2.4"/>
    </reaction>
</comment>
<feature type="region of interest" description="Disordered" evidence="5">
    <location>
        <begin position="1279"/>
        <end position="1300"/>
    </location>
</feature>